<comment type="caution">
    <text evidence="2">The sequence shown here is derived from an EMBL/GenBank/DDBJ whole genome shotgun (WGS) entry which is preliminary data.</text>
</comment>
<proteinExistence type="predicted"/>
<dbReference type="Proteomes" id="UP000629619">
    <property type="component" value="Unassembled WGS sequence"/>
</dbReference>
<dbReference type="EMBL" id="BOMW01000066">
    <property type="protein sequence ID" value="GIF08670.1"/>
    <property type="molecule type" value="Genomic_DNA"/>
</dbReference>
<name>A0A919NDL6_9ACTN</name>
<keyword evidence="3" id="KW-1185">Reference proteome</keyword>
<evidence type="ECO:0008006" key="4">
    <source>
        <dbReference type="Google" id="ProtNLM"/>
    </source>
</evidence>
<protein>
    <recommendedName>
        <fullName evidence="4">Terminase</fullName>
    </recommendedName>
</protein>
<evidence type="ECO:0000313" key="2">
    <source>
        <dbReference type="EMBL" id="GIF08670.1"/>
    </source>
</evidence>
<sequence length="553" mass="62567">MAADRHYVVDFPTLWIVPDWIERHCPQPDRFGRGGPMRLYDVQLWWTLNHYRVKPDALWVPEEPILAPAFHNRRSQIIGPQKIGKGPWGAGICLAEGGGPVLFAGWAEPGDVYRCEDNDCGCGWVYHYEPGEPRGMRWPTPLIQITATSEKQTDNIFRHVKAMIRLGPLSDLMRAGEGMVRIGAEGEIDTVTVGALSKLGNPVTFAMQDETGLYNDSNKLRNVAETQRRGAAGMGGRSLETTNPFDPAQDSVAQRTFESEARDIFRFYEPPPANLSYRNRRERRKIHAYNYAPYPHNNIDSIDAEAAELAEKDPEQAERFFGNRMVYGQGQWLDGDRWDARSWQKLHPGEPLRVVPAGTPVVAGFDGSDTDDWSAIRLQTEDGFQFTPRYGPDRRPTIWNPAQHGGQVPRREVRAAWDEIVETYQLVRAYLDPPDWKTEIDELAERYGEKVFIRWETYRTTQMHAALLRLHTDVVKDGTTFVHDGDQVVATHVRNARKLARSGQRYILGKPSQQQKIDAAMSSALCNEAAGDVTAADLWKSAQPVDSTVLVFR</sequence>
<evidence type="ECO:0000313" key="3">
    <source>
        <dbReference type="Proteomes" id="UP000629619"/>
    </source>
</evidence>
<reference evidence="2" key="1">
    <citation type="submission" date="2021-01" db="EMBL/GenBank/DDBJ databases">
        <title>Whole genome shotgun sequence of Actinoplanes siamensis NBRC 109076.</title>
        <authorList>
            <person name="Komaki H."/>
            <person name="Tamura T."/>
        </authorList>
    </citation>
    <scope>NUCLEOTIDE SEQUENCE</scope>
    <source>
        <strain evidence="2">NBRC 109076</strain>
    </source>
</reference>
<accession>A0A919NDL6</accession>
<dbReference type="AlphaFoldDB" id="A0A919NDL6"/>
<gene>
    <name evidence="2" type="ORF">Asi03nite_62080</name>
</gene>
<organism evidence="2 3">
    <name type="scientific">Actinoplanes siamensis</name>
    <dbReference type="NCBI Taxonomy" id="1223317"/>
    <lineage>
        <taxon>Bacteria</taxon>
        <taxon>Bacillati</taxon>
        <taxon>Actinomycetota</taxon>
        <taxon>Actinomycetes</taxon>
        <taxon>Micromonosporales</taxon>
        <taxon>Micromonosporaceae</taxon>
        <taxon>Actinoplanes</taxon>
    </lineage>
</organism>
<dbReference type="RefSeq" id="WP_203684020.1">
    <property type="nucleotide sequence ID" value="NZ_BOMW01000066.1"/>
</dbReference>
<evidence type="ECO:0000256" key="1">
    <source>
        <dbReference type="SAM" id="MobiDB-lite"/>
    </source>
</evidence>
<feature type="region of interest" description="Disordered" evidence="1">
    <location>
        <begin position="228"/>
        <end position="248"/>
    </location>
</feature>